<evidence type="ECO:0000313" key="2">
    <source>
        <dbReference type="Proteomes" id="UP000663862"/>
    </source>
</evidence>
<proteinExistence type="predicted"/>
<evidence type="ECO:0000313" key="1">
    <source>
        <dbReference type="EMBL" id="CAF4657671.1"/>
    </source>
</evidence>
<reference evidence="1" key="1">
    <citation type="submission" date="2021-02" db="EMBL/GenBank/DDBJ databases">
        <authorList>
            <person name="Nowell W R."/>
        </authorList>
    </citation>
    <scope>NUCLEOTIDE SEQUENCE</scope>
</reference>
<dbReference type="EMBL" id="CAJOBQ010005524">
    <property type="protein sequence ID" value="CAF4657671.1"/>
    <property type="molecule type" value="Genomic_DNA"/>
</dbReference>
<dbReference type="Proteomes" id="UP000663862">
    <property type="component" value="Unassembled WGS sequence"/>
</dbReference>
<dbReference type="AlphaFoldDB" id="A0A821FXH2"/>
<gene>
    <name evidence="1" type="ORF">TSG867_LOCUS31158</name>
</gene>
<accession>A0A821FXH2</accession>
<sequence length="97" mass="11689">MFNNYNLLDLMATDYGNYARKILRIVFSQDELKSSILPPGKPHLRRQPLDQDRFKICMDAIRYKFKLDAVNFGLFYRALLRRKLTDFLIEERRRQST</sequence>
<organism evidence="1 2">
    <name type="scientific">Rotaria socialis</name>
    <dbReference type="NCBI Taxonomy" id="392032"/>
    <lineage>
        <taxon>Eukaryota</taxon>
        <taxon>Metazoa</taxon>
        <taxon>Spiralia</taxon>
        <taxon>Gnathifera</taxon>
        <taxon>Rotifera</taxon>
        <taxon>Eurotatoria</taxon>
        <taxon>Bdelloidea</taxon>
        <taxon>Philodinida</taxon>
        <taxon>Philodinidae</taxon>
        <taxon>Rotaria</taxon>
    </lineage>
</organism>
<comment type="caution">
    <text evidence="1">The sequence shown here is derived from an EMBL/GenBank/DDBJ whole genome shotgun (WGS) entry which is preliminary data.</text>
</comment>
<name>A0A821FXH2_9BILA</name>
<protein>
    <submittedName>
        <fullName evidence="1">Uncharacterized protein</fullName>
    </submittedName>
</protein>